<evidence type="ECO:0000313" key="8">
    <source>
        <dbReference type="Proteomes" id="UP000674318"/>
    </source>
</evidence>
<dbReference type="GO" id="GO:0051252">
    <property type="term" value="P:regulation of RNA metabolic process"/>
    <property type="evidence" value="ECO:0007669"/>
    <property type="project" value="UniProtKB-ARBA"/>
</dbReference>
<evidence type="ECO:0000256" key="1">
    <source>
        <dbReference type="ARBA" id="ARBA00022723"/>
    </source>
</evidence>
<dbReference type="FunFam" id="4.10.1000.10:FF:000003">
    <property type="entry name" value="Zinc finger CCCH domain-containing protein"/>
    <property type="match status" value="1"/>
</dbReference>
<evidence type="ECO:0000259" key="6">
    <source>
        <dbReference type="PROSITE" id="PS50103"/>
    </source>
</evidence>
<dbReference type="EMBL" id="JAFJZO010000035">
    <property type="protein sequence ID" value="KAG5492520.1"/>
    <property type="molecule type" value="Genomic_DNA"/>
</dbReference>
<evidence type="ECO:0000256" key="2">
    <source>
        <dbReference type="ARBA" id="ARBA00022771"/>
    </source>
</evidence>
<keyword evidence="8" id="KW-1185">Reference proteome</keyword>
<keyword evidence="2 4" id="KW-0863">Zinc-finger</keyword>
<dbReference type="GeneID" id="94287224"/>
<dbReference type="AlphaFoldDB" id="A0A836ICB0"/>
<name>A0A836ICB0_9TRYP</name>
<keyword evidence="1 4" id="KW-0479">Metal-binding</keyword>
<feature type="compositionally biased region" description="Polar residues" evidence="5">
    <location>
        <begin position="130"/>
        <end position="143"/>
    </location>
</feature>
<protein>
    <recommendedName>
        <fullName evidence="6">C3H1-type domain-containing protein</fullName>
    </recommendedName>
</protein>
<dbReference type="PROSITE" id="PS50103">
    <property type="entry name" value="ZF_C3H1"/>
    <property type="match status" value="1"/>
</dbReference>
<accession>A0A836ICB0</accession>
<dbReference type="RefSeq" id="XP_067753304.1">
    <property type="nucleotide sequence ID" value="XM_067897147.1"/>
</dbReference>
<feature type="compositionally biased region" description="Polar residues" evidence="5">
    <location>
        <begin position="275"/>
        <end position="286"/>
    </location>
</feature>
<dbReference type="KEGG" id="phet:94287224"/>
<gene>
    <name evidence="7" type="ORF">JKF63_01098</name>
</gene>
<feature type="region of interest" description="Disordered" evidence="5">
    <location>
        <begin position="275"/>
        <end position="295"/>
    </location>
</feature>
<feature type="region of interest" description="Disordered" evidence="5">
    <location>
        <begin position="1"/>
        <end position="29"/>
    </location>
</feature>
<dbReference type="Proteomes" id="UP000674318">
    <property type="component" value="Chromosome 35"/>
</dbReference>
<dbReference type="OrthoDB" id="410307at2759"/>
<feature type="zinc finger region" description="C3H1-type" evidence="4">
    <location>
        <begin position="40"/>
        <end position="68"/>
    </location>
</feature>
<feature type="compositionally biased region" description="Low complexity" evidence="5">
    <location>
        <begin position="167"/>
        <end position="180"/>
    </location>
</feature>
<evidence type="ECO:0000313" key="7">
    <source>
        <dbReference type="EMBL" id="KAG5492520.1"/>
    </source>
</evidence>
<dbReference type="GO" id="GO:0010468">
    <property type="term" value="P:regulation of gene expression"/>
    <property type="evidence" value="ECO:0007669"/>
    <property type="project" value="UniProtKB-ARBA"/>
</dbReference>
<dbReference type="SMART" id="SM00356">
    <property type="entry name" value="ZnF_C3H1"/>
    <property type="match status" value="1"/>
</dbReference>
<reference evidence="7 8" key="1">
    <citation type="submission" date="2021-02" db="EMBL/GenBank/DDBJ databases">
        <title>Porcisia hertigi Genome sequencing and assembly.</title>
        <authorList>
            <person name="Almutairi H."/>
            <person name="Gatherer D."/>
        </authorList>
    </citation>
    <scope>NUCLEOTIDE SEQUENCE [LARGE SCALE GENOMIC DNA]</scope>
    <source>
        <strain evidence="7 8">C119</strain>
    </source>
</reference>
<comment type="caution">
    <text evidence="7">The sequence shown here is derived from an EMBL/GenBank/DDBJ whole genome shotgun (WGS) entry which is preliminary data.</text>
</comment>
<feature type="region of interest" description="Disordered" evidence="5">
    <location>
        <begin position="103"/>
        <end position="180"/>
    </location>
</feature>
<dbReference type="GO" id="GO:0008270">
    <property type="term" value="F:zinc ion binding"/>
    <property type="evidence" value="ECO:0007669"/>
    <property type="project" value="UniProtKB-KW"/>
</dbReference>
<organism evidence="7 8">
    <name type="scientific">Porcisia hertigi</name>
    <dbReference type="NCBI Taxonomy" id="2761500"/>
    <lineage>
        <taxon>Eukaryota</taxon>
        <taxon>Discoba</taxon>
        <taxon>Euglenozoa</taxon>
        <taxon>Kinetoplastea</taxon>
        <taxon>Metakinetoplastina</taxon>
        <taxon>Trypanosomatida</taxon>
        <taxon>Trypanosomatidae</taxon>
        <taxon>Leishmaniinae</taxon>
        <taxon>Porcisia</taxon>
    </lineage>
</organism>
<evidence type="ECO:0000256" key="4">
    <source>
        <dbReference type="PROSITE-ProRule" id="PRU00723"/>
    </source>
</evidence>
<dbReference type="Pfam" id="PF00642">
    <property type="entry name" value="zf-CCCH"/>
    <property type="match status" value="1"/>
</dbReference>
<dbReference type="SUPFAM" id="SSF90229">
    <property type="entry name" value="CCCH zinc finger"/>
    <property type="match status" value="1"/>
</dbReference>
<proteinExistence type="predicted"/>
<keyword evidence="3 4" id="KW-0862">Zinc</keyword>
<dbReference type="InterPro" id="IPR036855">
    <property type="entry name" value="Znf_CCCH_sf"/>
</dbReference>
<feature type="domain" description="C3H1-type" evidence="6">
    <location>
        <begin position="40"/>
        <end position="68"/>
    </location>
</feature>
<dbReference type="Gene3D" id="4.10.1000.10">
    <property type="entry name" value="Zinc finger, CCCH-type"/>
    <property type="match status" value="1"/>
</dbReference>
<feature type="compositionally biased region" description="Polar residues" evidence="5">
    <location>
        <begin position="1"/>
        <end position="17"/>
    </location>
</feature>
<evidence type="ECO:0000256" key="3">
    <source>
        <dbReference type="ARBA" id="ARBA00022833"/>
    </source>
</evidence>
<feature type="compositionally biased region" description="Basic residues" evidence="5">
    <location>
        <begin position="108"/>
        <end position="118"/>
    </location>
</feature>
<evidence type="ECO:0000256" key="5">
    <source>
        <dbReference type="SAM" id="MobiDB-lite"/>
    </source>
</evidence>
<sequence length="312" mass="36059">MTNQSHVTMPKRNSASGEQHKRTFHAAGDTEEEKRIFAGRYKTKMCKNYVEKGECPYDVRCMFAHGEDELRTINDNIRDGFITEEAIKDFQRHQNQAKRRAAMTAAREHHHHNHSHNRSHPDNMRAARNRSVSGTEKNVSNNEVYRKNHHNNNNLRMRKQQEPVSIPQPHQQQEQQEVQPQSTMTLYYTHNPYIFDLIPSESRLFPVYHDMVEEGCWYEDEPVPAQEDYYFPSSDMMMPLAPSGLTQQYPQYPHQRCGKQLEMVASASSYSGEEAMYSQSDSSPNSAYGPMARCTAADLPSSPDIPMMVMEP</sequence>
<dbReference type="InterPro" id="IPR000571">
    <property type="entry name" value="Znf_CCCH"/>
</dbReference>